<protein>
    <submittedName>
        <fullName evidence="2">Uncharacterized protein</fullName>
    </submittedName>
</protein>
<dbReference type="AlphaFoldDB" id="A0AAE8SGI7"/>
<dbReference type="EMBL" id="ONZP01000136">
    <property type="protein sequence ID" value="SPJ74776.1"/>
    <property type="molecule type" value="Genomic_DNA"/>
</dbReference>
<organism evidence="2 3">
    <name type="scientific">Fusarium torulosum</name>
    <dbReference type="NCBI Taxonomy" id="33205"/>
    <lineage>
        <taxon>Eukaryota</taxon>
        <taxon>Fungi</taxon>
        <taxon>Dikarya</taxon>
        <taxon>Ascomycota</taxon>
        <taxon>Pezizomycotina</taxon>
        <taxon>Sordariomycetes</taxon>
        <taxon>Hypocreomycetidae</taxon>
        <taxon>Hypocreales</taxon>
        <taxon>Nectriaceae</taxon>
        <taxon>Fusarium</taxon>
    </lineage>
</organism>
<reference evidence="2" key="1">
    <citation type="submission" date="2018-03" db="EMBL/GenBank/DDBJ databases">
        <authorList>
            <person name="Guldener U."/>
        </authorList>
    </citation>
    <scope>NUCLEOTIDE SEQUENCE</scope>
</reference>
<name>A0AAE8SGI7_9HYPO</name>
<accession>A0AAE8SGI7</accession>
<evidence type="ECO:0000313" key="2">
    <source>
        <dbReference type="EMBL" id="SPJ74776.1"/>
    </source>
</evidence>
<keyword evidence="1" id="KW-0732">Signal</keyword>
<gene>
    <name evidence="2" type="ORF">FTOL_04507</name>
</gene>
<sequence>MKFPEFIFVLLLWIFAGKTIADCQYWVGTAPFCDGSCPSNCRTVATSNSGNGGSCWTGYKALCNCCAGPATGPCTPTQTETACYGVVLVCKNVMLVFGPNGEQSITCSTYVCGACIGFSFFLESQERTVPSNGRVVPLLSTQRDVIVRGSNTTEEEIEEVLVKSFGRKLSPDEMKNTTVVKIIHPDISLIRGTEGCPYRDSMSASEGPFRIQRPAAYYQ</sequence>
<keyword evidence="3" id="KW-1185">Reference proteome</keyword>
<evidence type="ECO:0000313" key="3">
    <source>
        <dbReference type="Proteomes" id="UP001187734"/>
    </source>
</evidence>
<dbReference type="Proteomes" id="UP001187734">
    <property type="component" value="Unassembled WGS sequence"/>
</dbReference>
<feature type="signal peptide" evidence="1">
    <location>
        <begin position="1"/>
        <end position="21"/>
    </location>
</feature>
<feature type="chain" id="PRO_5041910799" evidence="1">
    <location>
        <begin position="22"/>
        <end position="219"/>
    </location>
</feature>
<proteinExistence type="predicted"/>
<evidence type="ECO:0000256" key="1">
    <source>
        <dbReference type="SAM" id="SignalP"/>
    </source>
</evidence>
<comment type="caution">
    <text evidence="2">The sequence shown here is derived from an EMBL/GenBank/DDBJ whole genome shotgun (WGS) entry which is preliminary data.</text>
</comment>